<evidence type="ECO:0000313" key="1">
    <source>
        <dbReference type="EMBL" id="EHO50228.1"/>
    </source>
</evidence>
<reference evidence="1 2" key="1">
    <citation type="submission" date="2011-09" db="EMBL/GenBank/DDBJ databases">
        <authorList>
            <person name="Weinstock G."/>
            <person name="Sodergren E."/>
            <person name="Clifton S."/>
            <person name="Fulton L."/>
            <person name="Fulton B."/>
            <person name="Courtney L."/>
            <person name="Fronick C."/>
            <person name="Harrison M."/>
            <person name="Strong C."/>
            <person name="Farmer C."/>
            <person name="Delahaunty K."/>
            <person name="Markovic C."/>
            <person name="Hall O."/>
            <person name="Minx P."/>
            <person name="Tomlinson C."/>
            <person name="Mitreva M."/>
            <person name="Hou S."/>
            <person name="Chen J."/>
            <person name="Wollam A."/>
            <person name="Pepin K.H."/>
            <person name="Johnson M."/>
            <person name="Bhonagiri V."/>
            <person name="Zhang X."/>
            <person name="Suruliraj S."/>
            <person name="Warren W."/>
            <person name="Chinwalla A."/>
            <person name="Mardis E.R."/>
            <person name="Wilson R.K."/>
        </authorList>
    </citation>
    <scope>NUCLEOTIDE SEQUENCE [LARGE SCALE GENOMIC DNA]</scope>
    <source>
        <strain evidence="1 2">F0435</strain>
    </source>
</reference>
<comment type="caution">
    <text evidence="1">The sequence shown here is derived from an EMBL/GenBank/DDBJ whole genome shotgun (WGS) entry which is preliminary data.</text>
</comment>
<protein>
    <submittedName>
        <fullName evidence="1">Uncharacterized protein</fullName>
    </submittedName>
</protein>
<proteinExistence type="predicted"/>
<dbReference type="Proteomes" id="UP000005025">
    <property type="component" value="Unassembled WGS sequence"/>
</dbReference>
<organism evidence="1 2">
    <name type="scientific">Lentilactobacillus kisonensis F0435</name>
    <dbReference type="NCBI Taxonomy" id="797516"/>
    <lineage>
        <taxon>Bacteria</taxon>
        <taxon>Bacillati</taxon>
        <taxon>Bacillota</taxon>
        <taxon>Bacilli</taxon>
        <taxon>Lactobacillales</taxon>
        <taxon>Lactobacillaceae</taxon>
        <taxon>Lentilactobacillus</taxon>
    </lineage>
</organism>
<dbReference type="PATRIC" id="fig|797516.3.peg.1913"/>
<dbReference type="HOGENOM" id="CLU_1413580_0_0_9"/>
<name>H1LHP6_9LACO</name>
<dbReference type="AlphaFoldDB" id="H1LHP6"/>
<dbReference type="OrthoDB" id="2329265at2"/>
<gene>
    <name evidence="1" type="ORF">HMPREF9104_02137</name>
</gene>
<dbReference type="STRING" id="797516.HMPREF9104_02137"/>
<sequence length="192" mass="22126">MGGYDCLMVEGAAEAAIIDVLLENHYLKISRDSLITDPAGNYYQDSLNDKKFVNTFLNHDFGGVPIHMHIVCDNPKRVSKIPKLSQEVTQISYYITREEIETVQLYAKPGLLQKFEIYKQKKGADKKPSTFLINEQGVTTVKKYQYVYDLWRNRPDDLVKAIELTKQLMKKKKLLRGYLDRGYLADLLKTGK</sequence>
<dbReference type="EMBL" id="AGRJ01000189">
    <property type="protein sequence ID" value="EHO50228.1"/>
    <property type="molecule type" value="Genomic_DNA"/>
</dbReference>
<accession>H1LHP6</accession>
<evidence type="ECO:0000313" key="2">
    <source>
        <dbReference type="Proteomes" id="UP000005025"/>
    </source>
</evidence>